<accession>A0A212PYH0</accession>
<evidence type="ECO:0000256" key="5">
    <source>
        <dbReference type="SAM" id="Phobius"/>
    </source>
</evidence>
<evidence type="ECO:0000256" key="1">
    <source>
        <dbReference type="ARBA" id="ARBA00004141"/>
    </source>
</evidence>
<feature type="transmembrane region" description="Helical" evidence="5">
    <location>
        <begin position="867"/>
        <end position="885"/>
    </location>
</feature>
<organism evidence="7 8">
    <name type="scientific">Thermoflexus hugenholtzii JAD2</name>
    <dbReference type="NCBI Taxonomy" id="877466"/>
    <lineage>
        <taxon>Bacteria</taxon>
        <taxon>Bacillati</taxon>
        <taxon>Chloroflexota</taxon>
        <taxon>Thermoflexia</taxon>
        <taxon>Thermoflexales</taxon>
        <taxon>Thermoflexaceae</taxon>
        <taxon>Thermoflexus</taxon>
    </lineage>
</organism>
<keyword evidence="3 5" id="KW-1133">Transmembrane helix</keyword>
<feature type="transmembrane region" description="Helical" evidence="5">
    <location>
        <begin position="523"/>
        <end position="544"/>
    </location>
</feature>
<feature type="transmembrane region" description="Helical" evidence="5">
    <location>
        <begin position="717"/>
        <end position="733"/>
    </location>
</feature>
<dbReference type="InterPro" id="IPR051923">
    <property type="entry name" value="Glycosyl_Hydrolase_39"/>
</dbReference>
<feature type="transmembrane region" description="Helical" evidence="5">
    <location>
        <begin position="656"/>
        <end position="673"/>
    </location>
</feature>
<dbReference type="InParanoid" id="A0A212PYH0"/>
<evidence type="ECO:0000256" key="3">
    <source>
        <dbReference type="ARBA" id="ARBA00022989"/>
    </source>
</evidence>
<evidence type="ECO:0000313" key="8">
    <source>
        <dbReference type="Proteomes" id="UP000197025"/>
    </source>
</evidence>
<feature type="transmembrane region" description="Helical" evidence="5">
    <location>
        <begin position="694"/>
        <end position="711"/>
    </location>
</feature>
<dbReference type="InterPro" id="IPR017853">
    <property type="entry name" value="GH"/>
</dbReference>
<reference evidence="8" key="1">
    <citation type="submission" date="2017-06" db="EMBL/GenBank/DDBJ databases">
        <authorList>
            <person name="Varghese N."/>
            <person name="Submissions S."/>
        </authorList>
    </citation>
    <scope>NUCLEOTIDE SEQUENCE [LARGE SCALE GENOMIC DNA]</scope>
    <source>
        <strain evidence="8">JAD2</strain>
    </source>
</reference>
<dbReference type="GO" id="GO:0016874">
    <property type="term" value="F:ligase activity"/>
    <property type="evidence" value="ECO:0007669"/>
    <property type="project" value="UniProtKB-KW"/>
</dbReference>
<gene>
    <name evidence="7" type="ORF">SAMN02746019_00022300</name>
</gene>
<protein>
    <submittedName>
        <fullName evidence="7">O-antigen ligase</fullName>
    </submittedName>
</protein>
<feature type="transmembrane region" description="Helical" evidence="5">
    <location>
        <begin position="564"/>
        <end position="582"/>
    </location>
</feature>
<keyword evidence="2 5" id="KW-0812">Transmembrane</keyword>
<dbReference type="Gene3D" id="2.60.120.260">
    <property type="entry name" value="Galactose-binding domain-like"/>
    <property type="match status" value="1"/>
</dbReference>
<keyword evidence="7" id="KW-0436">Ligase</keyword>
<dbReference type="Proteomes" id="UP000197025">
    <property type="component" value="Unassembled WGS sequence"/>
</dbReference>
<keyword evidence="4 5" id="KW-0472">Membrane</keyword>
<dbReference type="PANTHER" id="PTHR12631">
    <property type="entry name" value="ALPHA-L-IDURONIDASE"/>
    <property type="match status" value="1"/>
</dbReference>
<evidence type="ECO:0000256" key="4">
    <source>
        <dbReference type="ARBA" id="ARBA00023136"/>
    </source>
</evidence>
<dbReference type="GO" id="GO:0016020">
    <property type="term" value="C:membrane"/>
    <property type="evidence" value="ECO:0007669"/>
    <property type="project" value="UniProtKB-SubCell"/>
</dbReference>
<feature type="transmembrane region" description="Helical" evidence="5">
    <location>
        <begin position="959"/>
        <end position="979"/>
    </location>
</feature>
<dbReference type="Gene3D" id="3.20.20.80">
    <property type="entry name" value="Glycosidases"/>
    <property type="match status" value="1"/>
</dbReference>
<feature type="transmembrane region" description="Helical" evidence="5">
    <location>
        <begin position="617"/>
        <end position="644"/>
    </location>
</feature>
<feature type="transmembrane region" description="Helical" evidence="5">
    <location>
        <begin position="837"/>
        <end position="855"/>
    </location>
</feature>
<dbReference type="GO" id="GO:0004553">
    <property type="term" value="F:hydrolase activity, hydrolyzing O-glycosyl compounds"/>
    <property type="evidence" value="ECO:0007669"/>
    <property type="project" value="TreeGrafter"/>
</dbReference>
<feature type="transmembrane region" description="Helical" evidence="5">
    <location>
        <begin position="791"/>
        <end position="807"/>
    </location>
</feature>
<proteinExistence type="predicted"/>
<feature type="transmembrane region" description="Helical" evidence="5">
    <location>
        <begin position="1014"/>
        <end position="1033"/>
    </location>
</feature>
<evidence type="ECO:0000259" key="6">
    <source>
        <dbReference type="Pfam" id="PF04932"/>
    </source>
</evidence>
<dbReference type="AlphaFoldDB" id="A0A212PYH0"/>
<comment type="subcellular location">
    <subcellularLocation>
        <location evidence="1">Membrane</location>
        <topology evidence="1">Multi-pass membrane protein</topology>
    </subcellularLocation>
</comment>
<dbReference type="PANTHER" id="PTHR12631:SF10">
    <property type="entry name" value="BETA-XYLOSIDASE-LIKE PROTEIN-RELATED"/>
    <property type="match status" value="1"/>
</dbReference>
<feature type="transmembrane region" description="Helical" evidence="5">
    <location>
        <begin position="594"/>
        <end position="610"/>
    </location>
</feature>
<feature type="domain" description="O-antigen ligase-related" evidence="6">
    <location>
        <begin position="821"/>
        <end position="970"/>
    </location>
</feature>
<keyword evidence="8" id="KW-1185">Reference proteome</keyword>
<dbReference type="InterPro" id="IPR007016">
    <property type="entry name" value="O-antigen_ligase-rel_domated"/>
</dbReference>
<sequence length="1057" mass="116536">MMRPVVRMGIGWLCLSLGLLSLGLTGGILRARWRGTIAGFPPPIPWSGEPRVGLNLYLFGQNPEDRHRDLQQVRGLGISRIRVFFPWSAIQPTRDRWDWSEADQVMADIRAAGLEPVVVLGGSPAWAARRIGPMAPPLDPEDFARFAGAFAARYGSWVRFYQIWDEPNLTIGWGGGAPDPAAYATLLRAAAAAIRAADPDAVILLAGLAPTVEQGPWNLADWLFLERLYQLGARESFDIVAAKPYGFDTGPEDRRVDPEVLNFSRAILLREVMVRYGDEGKPLWASHWGWNALPPGWSGRPSIWGQVDEATQARYIREAVERVRREWPWMGTMFLESWRPNVPPDDPYWGFAMVDPRGRLRPAAEALRAVADEAVFTPGYYPAAILQADGSGYGPPPGAQYEGAWRFSALGADIGREEGDRLRFTFEGTGLALRVRRGGYRAHLYVSVDGQPANRLPRDARGAYLILTSPDYATPEVVTVPVAEGLPYGLHTVRIEAERGWGQWALVGWSIAGVGPDPLRYRLALALSLLGVGMGGWLLVTGLVRARRPPLQEILQAIAHRLGLWGAWGLSGLVYAGMWWISLEPWGLRRAGEVGWLGLGLALSGLFYLAPRVALTALAACLLLMVLIRRPSLGLALTAFWAPFYLYPKPFFQKAFPMNELMLLLTAAAWILHRGIRWGRGERGRWAWEPADRWMLIFFGAATLSTALAAFQRVAWREWRLVILEPLLFYFLARAMRPSRAEWEAVLQAFLLGGIGVAGVGLLQWITGTGLITGEAGARCIRGPYGSPNNLALYLGRVFPFLLALTLNGSSRRGRLLAGLGLLMVGAALIGTCSEGAGFLGIPAALMAMGGLWLWDRWGGLSRGVRWGLILMAVGGILLFAGALAPRIGEALARRAATPGSTVFFRARLWASTLDLIREHPLFGVGPDNFLYWYRSRYIRPDAWQEPNLSHPHNVFLDFWARTGLLGLIAGLAWQVLFWRRVVRAGISGDPWRWGAAGAMADLLGHGLVDHGFFLIDLALAFMIIFGTGLGIAEGSPRSERPRPVRIHKAIVYPEGP</sequence>
<evidence type="ECO:0000256" key="2">
    <source>
        <dbReference type="ARBA" id="ARBA00022692"/>
    </source>
</evidence>
<dbReference type="EMBL" id="FYEK01000003">
    <property type="protein sequence ID" value="SNB52008.1"/>
    <property type="molecule type" value="Genomic_DNA"/>
</dbReference>
<name>A0A212PYH0_9CHLR</name>
<dbReference type="SUPFAM" id="SSF51445">
    <property type="entry name" value="(Trans)glycosidases"/>
    <property type="match status" value="1"/>
</dbReference>
<dbReference type="Pfam" id="PF04932">
    <property type="entry name" value="Wzy_C"/>
    <property type="match status" value="1"/>
</dbReference>
<feature type="transmembrane region" description="Helical" evidence="5">
    <location>
        <begin position="745"/>
        <end position="766"/>
    </location>
</feature>
<evidence type="ECO:0000313" key="7">
    <source>
        <dbReference type="EMBL" id="SNB52008.1"/>
    </source>
</evidence>